<dbReference type="InterPro" id="IPR021904">
    <property type="entry name" value="DUF3516"/>
</dbReference>
<evidence type="ECO:0000256" key="3">
    <source>
        <dbReference type="ARBA" id="ARBA00022806"/>
    </source>
</evidence>
<evidence type="ECO:0000259" key="6">
    <source>
        <dbReference type="PROSITE" id="PS51194"/>
    </source>
</evidence>
<dbReference type="GO" id="GO:0004386">
    <property type="term" value="F:helicase activity"/>
    <property type="evidence" value="ECO:0007669"/>
    <property type="project" value="UniProtKB-KW"/>
</dbReference>
<dbReference type="RefSeq" id="WP_309955655.1">
    <property type="nucleotide sequence ID" value="NZ_JAVDUJ010000001.1"/>
</dbReference>
<feature type="domain" description="Helicase ATP-binding" evidence="5">
    <location>
        <begin position="52"/>
        <end position="208"/>
    </location>
</feature>
<dbReference type="PROSITE" id="PS51192">
    <property type="entry name" value="HELICASE_ATP_BIND_1"/>
    <property type="match status" value="1"/>
</dbReference>
<dbReference type="PANTHER" id="PTHR12131">
    <property type="entry name" value="ATP-DEPENDENT RNA AND DNA HELICASE"/>
    <property type="match status" value="1"/>
</dbReference>
<comment type="caution">
    <text evidence="7">The sequence shown here is derived from an EMBL/GenBank/DDBJ whole genome shotgun (WGS) entry which is preliminary data.</text>
</comment>
<organism evidence="7 8">
    <name type="scientific">Arcanobacterium hippocoleae</name>
    <dbReference type="NCBI Taxonomy" id="149017"/>
    <lineage>
        <taxon>Bacteria</taxon>
        <taxon>Bacillati</taxon>
        <taxon>Actinomycetota</taxon>
        <taxon>Actinomycetes</taxon>
        <taxon>Actinomycetales</taxon>
        <taxon>Actinomycetaceae</taxon>
        <taxon>Arcanobacterium</taxon>
    </lineage>
</organism>
<dbReference type="Pfam" id="PF00271">
    <property type="entry name" value="Helicase_C"/>
    <property type="match status" value="1"/>
</dbReference>
<dbReference type="InterPro" id="IPR014001">
    <property type="entry name" value="Helicase_ATP-bd"/>
</dbReference>
<dbReference type="EMBL" id="JAVDUJ010000001">
    <property type="protein sequence ID" value="MDR6939179.1"/>
    <property type="molecule type" value="Genomic_DNA"/>
</dbReference>
<evidence type="ECO:0000256" key="4">
    <source>
        <dbReference type="ARBA" id="ARBA00022840"/>
    </source>
</evidence>
<keyword evidence="8" id="KW-1185">Reference proteome</keyword>
<keyword evidence="1" id="KW-0547">Nucleotide-binding</keyword>
<dbReference type="PANTHER" id="PTHR12131:SF1">
    <property type="entry name" value="ATP-DEPENDENT RNA HELICASE SUPV3L1, MITOCHONDRIAL-RELATED"/>
    <property type="match status" value="1"/>
</dbReference>
<evidence type="ECO:0000256" key="2">
    <source>
        <dbReference type="ARBA" id="ARBA00022801"/>
    </source>
</evidence>
<evidence type="ECO:0000256" key="1">
    <source>
        <dbReference type="ARBA" id="ARBA00022741"/>
    </source>
</evidence>
<dbReference type="SUPFAM" id="SSF52540">
    <property type="entry name" value="P-loop containing nucleoside triphosphate hydrolases"/>
    <property type="match status" value="1"/>
</dbReference>
<dbReference type="CDD" id="cd17921">
    <property type="entry name" value="DEXHc_Ski2"/>
    <property type="match status" value="1"/>
</dbReference>
<protein>
    <submittedName>
        <fullName evidence="7">Superfamily II RNA helicase</fullName>
    </submittedName>
</protein>
<evidence type="ECO:0000313" key="8">
    <source>
        <dbReference type="Proteomes" id="UP001266099"/>
    </source>
</evidence>
<reference evidence="7 8" key="1">
    <citation type="submission" date="2023-07" db="EMBL/GenBank/DDBJ databases">
        <title>Sequencing the genomes of 1000 actinobacteria strains.</title>
        <authorList>
            <person name="Klenk H.-P."/>
        </authorList>
    </citation>
    <scope>NUCLEOTIDE SEQUENCE [LARGE SCALE GENOMIC DNA]</scope>
    <source>
        <strain evidence="7 8">DSM 15539</strain>
    </source>
</reference>
<keyword evidence="3 7" id="KW-0347">Helicase</keyword>
<dbReference type="Pfam" id="PF12029">
    <property type="entry name" value="DUF3516"/>
    <property type="match status" value="2"/>
</dbReference>
<dbReference type="InterPro" id="IPR001650">
    <property type="entry name" value="Helicase_C-like"/>
</dbReference>
<name>A0ABU1T1D8_9ACTO</name>
<dbReference type="InterPro" id="IPR050699">
    <property type="entry name" value="RNA-DNA_Helicase"/>
</dbReference>
<evidence type="ECO:0000313" key="7">
    <source>
        <dbReference type="EMBL" id="MDR6939179.1"/>
    </source>
</evidence>
<sequence length="930" mass="103317">MNTHNAPALNLALDHLEDAHGFSPPAEEIAAAFTDWVASTGKTMYPHQSDALLGIVAGDHVIVATPTGSGKSLIAMQALFTALATGVTAYYTAPLKALVSEKFFELIRYFGAHNVGMVTGDSAINANAPIICATSEILANIALREGENADCGMVVMDEFHFYADPQRGWAWQVPLLELPQAQQVLLSATLGDTSWLEKDLHKRTGRNVSVIDDAIRPVPLHYSWSTNPLGEVIQELVTTHLAPVYVVHFAQREAISTAQQLLSMSLVAKEQKLQIAAVLENYKFGAGFGKVLSKLLRKGIGVHHAGLLPRYRRLVERLTQAGLLNVICGTDTLGVGINVPIRTVLITSLTKFDGNKMRHLNAREFHQIAGRAGRAGFDTIGYVIVQAPDHEIENARRIRNAGDDAQKLKRVQKVKPEEGKLTWSEKTFETLQQKEPETLKSQFRINHATILNLLQRPDPVRAAVSLLTQNHEPSTERNLLIRQAIEIYTSLRRAEVIQHENRDWRTAHKCDAYGMPASLHPAQNSSNSAAGCSNHSNFDPQNGNHTIHFRKDVPSDFALNAPLSPFALSALDLLDPLSPSYSLDVLSVIEAVQEDPLPVLIAQQKAKRGKVINRLKNEGVDYYERIQIVDEISYPQPLAELLKPALEIYAQTNPWVRSHQLSPKSIVRQMVEEAMTFTEFVSRYDLARSEGVLLRYLTDTYRALRQILPHDVRSDEINAIIDWLGKLVRSIDSSLLDEWEALARGEINSGSDAAFSSFNENESDDGTSGTELAFGANADGKISFSRNKHKLRRAIRNQMFSFVEAIDRDDLDYLTAAANVHGWDFNRWATAVDQYFAEYDYLGTDTAARSEKYFQVLEDPALADLLQAGIDDTLAMELLESHATGRIWLAIQVLDDGEDDLAWALWAYVDLDASDAADELILQLINFGQR</sequence>
<keyword evidence="2" id="KW-0378">Hydrolase</keyword>
<dbReference type="Pfam" id="PF00270">
    <property type="entry name" value="DEAD"/>
    <property type="match status" value="1"/>
</dbReference>
<gene>
    <name evidence="7" type="ORF">J2S36_000722</name>
</gene>
<dbReference type="Gene3D" id="3.40.50.300">
    <property type="entry name" value="P-loop containing nucleotide triphosphate hydrolases"/>
    <property type="match status" value="2"/>
</dbReference>
<accession>A0ABU1T1D8</accession>
<proteinExistence type="predicted"/>
<dbReference type="InterPro" id="IPR011545">
    <property type="entry name" value="DEAD/DEAH_box_helicase_dom"/>
</dbReference>
<feature type="domain" description="Helicase C-terminal" evidence="6">
    <location>
        <begin position="260"/>
        <end position="422"/>
    </location>
</feature>
<dbReference type="Proteomes" id="UP001266099">
    <property type="component" value="Unassembled WGS sequence"/>
</dbReference>
<dbReference type="SMART" id="SM00490">
    <property type="entry name" value="HELICc"/>
    <property type="match status" value="1"/>
</dbReference>
<keyword evidence="4" id="KW-0067">ATP-binding</keyword>
<dbReference type="InterPro" id="IPR027417">
    <property type="entry name" value="P-loop_NTPase"/>
</dbReference>
<evidence type="ECO:0000259" key="5">
    <source>
        <dbReference type="PROSITE" id="PS51192"/>
    </source>
</evidence>
<dbReference type="SMART" id="SM00487">
    <property type="entry name" value="DEXDc"/>
    <property type="match status" value="1"/>
</dbReference>
<dbReference type="PROSITE" id="PS51194">
    <property type="entry name" value="HELICASE_CTER"/>
    <property type="match status" value="1"/>
</dbReference>